<protein>
    <submittedName>
        <fullName evidence="6">Protein LemA</fullName>
    </submittedName>
</protein>
<keyword evidence="7" id="KW-1185">Reference proteome</keyword>
<dbReference type="Gene3D" id="1.20.1440.20">
    <property type="entry name" value="LemA-like domain"/>
    <property type="match status" value="1"/>
</dbReference>
<dbReference type="Pfam" id="PF04011">
    <property type="entry name" value="LemA"/>
    <property type="match status" value="1"/>
</dbReference>
<evidence type="ECO:0000313" key="6">
    <source>
        <dbReference type="EMBL" id="GJE27123.1"/>
    </source>
</evidence>
<dbReference type="Proteomes" id="UP001055156">
    <property type="component" value="Unassembled WGS sequence"/>
</dbReference>
<organism evidence="6 7">
    <name type="scientific">Methylobacterium organophilum</name>
    <dbReference type="NCBI Taxonomy" id="410"/>
    <lineage>
        <taxon>Bacteria</taxon>
        <taxon>Pseudomonadati</taxon>
        <taxon>Pseudomonadota</taxon>
        <taxon>Alphaproteobacteria</taxon>
        <taxon>Hyphomicrobiales</taxon>
        <taxon>Methylobacteriaceae</taxon>
        <taxon>Methylobacterium</taxon>
    </lineage>
</organism>
<dbReference type="PANTHER" id="PTHR34478">
    <property type="entry name" value="PROTEIN LEMA"/>
    <property type="match status" value="1"/>
</dbReference>
<reference evidence="6" key="1">
    <citation type="journal article" date="2021" name="Front. Microbiol.">
        <title>Comprehensive Comparative Genomics and Phenotyping of Methylobacterium Species.</title>
        <authorList>
            <person name="Alessa O."/>
            <person name="Ogura Y."/>
            <person name="Fujitani Y."/>
            <person name="Takami H."/>
            <person name="Hayashi T."/>
            <person name="Sahin N."/>
            <person name="Tani A."/>
        </authorList>
    </citation>
    <scope>NUCLEOTIDE SEQUENCE</scope>
    <source>
        <strain evidence="6">NBRC 15689</strain>
    </source>
</reference>
<dbReference type="InterPro" id="IPR007156">
    <property type="entry name" value="MamQ_LemA"/>
</dbReference>
<accession>A0ABQ4T680</accession>
<evidence type="ECO:0000256" key="5">
    <source>
        <dbReference type="ARBA" id="ARBA00023136"/>
    </source>
</evidence>
<dbReference type="RefSeq" id="WP_238310986.1">
    <property type="nucleotide sequence ID" value="NZ_BPQV01000005.1"/>
</dbReference>
<name>A0ABQ4T680_METOR</name>
<reference evidence="6" key="2">
    <citation type="submission" date="2021-08" db="EMBL/GenBank/DDBJ databases">
        <authorList>
            <person name="Tani A."/>
            <person name="Ola A."/>
            <person name="Ogura Y."/>
            <person name="Katsura K."/>
            <person name="Hayashi T."/>
        </authorList>
    </citation>
    <scope>NUCLEOTIDE SEQUENCE</scope>
    <source>
        <strain evidence="6">NBRC 15689</strain>
    </source>
</reference>
<dbReference type="InterPro" id="IPR023353">
    <property type="entry name" value="LemA-like_dom_sf"/>
</dbReference>
<keyword evidence="3" id="KW-0812">Transmembrane</keyword>
<comment type="caution">
    <text evidence="6">The sequence shown here is derived from an EMBL/GenBank/DDBJ whole genome shotgun (WGS) entry which is preliminary data.</text>
</comment>
<keyword evidence="4" id="KW-1133">Transmembrane helix</keyword>
<comment type="subcellular location">
    <subcellularLocation>
        <location evidence="1">Membrane</location>
        <topology evidence="1">Single-pass membrane protein</topology>
    </subcellularLocation>
</comment>
<evidence type="ECO:0000256" key="3">
    <source>
        <dbReference type="ARBA" id="ARBA00022692"/>
    </source>
</evidence>
<comment type="similarity">
    <text evidence="2">Belongs to the LemA family.</text>
</comment>
<evidence type="ECO:0000256" key="4">
    <source>
        <dbReference type="ARBA" id="ARBA00022989"/>
    </source>
</evidence>
<evidence type="ECO:0000256" key="2">
    <source>
        <dbReference type="ARBA" id="ARBA00008854"/>
    </source>
</evidence>
<proteinExistence type="inferred from homology"/>
<dbReference type="EMBL" id="BPQV01000005">
    <property type="protein sequence ID" value="GJE27123.1"/>
    <property type="molecule type" value="Genomic_DNA"/>
</dbReference>
<gene>
    <name evidence="6" type="primary">lemA</name>
    <name evidence="6" type="ORF">LKMONMHP_1979</name>
</gene>
<keyword evidence="5" id="KW-0472">Membrane</keyword>
<sequence length="187" mass="20278">MGWILRLAAAGPLVLAGIWAAWIWRRLRRLGQDVSRAFTTLSALFAERHRQVPSLVEVLGEGAGRSHRNAALQACKAAMSAQGSNQQAASEGVLQTAIGDLVLIGEAHPTLRADPRFRALEADLARLDNRIAAARRVFNRAVADYNAALARRPDAFLASALGFRQEAFFDVGETQRQALEGPPALPF</sequence>
<evidence type="ECO:0000256" key="1">
    <source>
        <dbReference type="ARBA" id="ARBA00004167"/>
    </source>
</evidence>
<evidence type="ECO:0000313" key="7">
    <source>
        <dbReference type="Proteomes" id="UP001055156"/>
    </source>
</evidence>
<dbReference type="SUPFAM" id="SSF140478">
    <property type="entry name" value="LemA-like"/>
    <property type="match status" value="1"/>
</dbReference>
<dbReference type="PANTHER" id="PTHR34478:SF1">
    <property type="entry name" value="PROTEIN LEMA"/>
    <property type="match status" value="1"/>
</dbReference>